<gene>
    <name evidence="17" type="ORF">NH14_002285</name>
</gene>
<dbReference type="PANTHER" id="PTHR45436">
    <property type="entry name" value="SENSOR HISTIDINE KINASE YKOH"/>
    <property type="match status" value="1"/>
</dbReference>
<evidence type="ECO:0000256" key="2">
    <source>
        <dbReference type="ARBA" id="ARBA00004141"/>
    </source>
</evidence>
<dbReference type="SMART" id="SM00387">
    <property type="entry name" value="HATPase_c"/>
    <property type="match status" value="1"/>
</dbReference>
<sequence length="466" mass="50697">MFFAANSLHRRLSIAIGTLAILVGLLGSLGTFLVVRSLASEFSTSLRDAAAHVQTGVPHRDGESDYKQDGKRGSAQPDGVRRPSDDLVVQIWSASDTVAPSRTSDPDIALPRAPKGYSSLQYDGEAWDVFALATGDEQIQVAESRSMRNRNALRVAFWSLLPVLALLPLLALTIAVTVRLSLRPLERVGRRAAKVDLHELKPLDAQKAPVELRPFVESINRMIERLSVLVNAERKFIADAAHELRSPISAMQLQIDNLRAAPPDQYHERFEELRRGVARTGSLVSQLLGLARAEIGGAQRAVADIALPQLVTDVLADLLPLADARSVDLGVERLDDASVRATEADMRMLVRNLVDNAVRYGREGGRVDVTVRREAQTATIEVTDDGPGVAAEDLPHVFDRFFRARGNDAEGSGLGLAIAQALAQRYGARVTLENRSDGQTGVVARIELPLIGNDEQTLAKQDDEES</sequence>
<keyword evidence="11" id="KW-0902">Two-component regulatory system</keyword>
<evidence type="ECO:0000256" key="8">
    <source>
        <dbReference type="ARBA" id="ARBA00022777"/>
    </source>
</evidence>
<dbReference type="SUPFAM" id="SSF55874">
    <property type="entry name" value="ATPase domain of HSP90 chaperone/DNA topoisomerase II/histidine kinase"/>
    <property type="match status" value="1"/>
</dbReference>
<keyword evidence="8 17" id="KW-0418">Kinase</keyword>
<evidence type="ECO:0000256" key="6">
    <source>
        <dbReference type="ARBA" id="ARBA00022692"/>
    </source>
</evidence>
<feature type="transmembrane region" description="Helical" evidence="14">
    <location>
        <begin position="155"/>
        <end position="178"/>
    </location>
</feature>
<comment type="catalytic activity">
    <reaction evidence="1">
        <text>ATP + protein L-histidine = ADP + protein N-phospho-L-histidine.</text>
        <dbReference type="EC" id="2.7.13.3"/>
    </reaction>
</comment>
<dbReference type="EC" id="2.7.13.3" evidence="3"/>
<evidence type="ECO:0000259" key="16">
    <source>
        <dbReference type="PROSITE" id="PS50885"/>
    </source>
</evidence>
<reference evidence="17" key="1">
    <citation type="journal article" date="2015" name="Genome Announc.">
        <title>Draft Genome Sequence of the Polyhydroxyalkanoate-Producing Bacterium Burkholderia sacchari LMG 19450 Isolated from Brazilian Sugarcane Plantation Soil.</title>
        <authorList>
            <person name="Alexandrino P.M."/>
            <person name="Mendonca T.T."/>
            <person name="Guaman Bautista L.P."/>
            <person name="Cherix J."/>
            <person name="Lozano-Sakalauskas G.C."/>
            <person name="Fujita A."/>
            <person name="Ramos Filho E."/>
            <person name="Long P."/>
            <person name="Padilla G."/>
            <person name="Taciro M.K."/>
            <person name="Gomez J.G."/>
            <person name="Silva L.F."/>
        </authorList>
    </citation>
    <scope>NUCLEOTIDE SEQUENCE</scope>
    <source>
        <strain evidence="17">LMG 19450</strain>
    </source>
</reference>
<evidence type="ECO:0000256" key="4">
    <source>
        <dbReference type="ARBA" id="ARBA00022553"/>
    </source>
</evidence>
<protein>
    <recommendedName>
        <fullName evidence="3">histidine kinase</fullName>
        <ecNumber evidence="3">2.7.13.3</ecNumber>
    </recommendedName>
</protein>
<dbReference type="InterPro" id="IPR004358">
    <property type="entry name" value="Sig_transdc_His_kin-like_C"/>
</dbReference>
<evidence type="ECO:0000313" key="18">
    <source>
        <dbReference type="Proteomes" id="UP000030460"/>
    </source>
</evidence>
<dbReference type="OrthoDB" id="8554694at2"/>
<dbReference type="InterPro" id="IPR036890">
    <property type="entry name" value="HATPase_C_sf"/>
</dbReference>
<dbReference type="RefSeq" id="WP_052148376.1">
    <property type="nucleotide sequence ID" value="NZ_CADFGF010000015.1"/>
</dbReference>
<feature type="domain" description="Histidine kinase" evidence="15">
    <location>
        <begin position="239"/>
        <end position="452"/>
    </location>
</feature>
<keyword evidence="18" id="KW-1185">Reference proteome</keyword>
<keyword evidence="6 14" id="KW-0812">Transmembrane</keyword>
<evidence type="ECO:0000259" key="15">
    <source>
        <dbReference type="PROSITE" id="PS50109"/>
    </source>
</evidence>
<evidence type="ECO:0000256" key="12">
    <source>
        <dbReference type="ARBA" id="ARBA00023136"/>
    </source>
</evidence>
<dbReference type="InterPro" id="IPR050428">
    <property type="entry name" value="TCS_sensor_his_kinase"/>
</dbReference>
<dbReference type="SMART" id="SM00388">
    <property type="entry name" value="HisKA"/>
    <property type="match status" value="1"/>
</dbReference>
<evidence type="ECO:0000256" key="13">
    <source>
        <dbReference type="SAM" id="MobiDB-lite"/>
    </source>
</evidence>
<keyword evidence="12 14" id="KW-0472">Membrane</keyword>
<evidence type="ECO:0000256" key="14">
    <source>
        <dbReference type="SAM" id="Phobius"/>
    </source>
</evidence>
<evidence type="ECO:0000256" key="10">
    <source>
        <dbReference type="ARBA" id="ARBA00022989"/>
    </source>
</evidence>
<organism evidence="17 18">
    <name type="scientific">Paraburkholderia sacchari</name>
    <dbReference type="NCBI Taxonomy" id="159450"/>
    <lineage>
        <taxon>Bacteria</taxon>
        <taxon>Pseudomonadati</taxon>
        <taxon>Pseudomonadota</taxon>
        <taxon>Betaproteobacteria</taxon>
        <taxon>Burkholderiales</taxon>
        <taxon>Burkholderiaceae</taxon>
        <taxon>Paraburkholderia</taxon>
    </lineage>
</organism>
<evidence type="ECO:0000256" key="1">
    <source>
        <dbReference type="ARBA" id="ARBA00000085"/>
    </source>
</evidence>
<dbReference type="Pfam" id="PF02518">
    <property type="entry name" value="HATPase_c"/>
    <property type="match status" value="1"/>
</dbReference>
<evidence type="ECO:0000256" key="7">
    <source>
        <dbReference type="ARBA" id="ARBA00022741"/>
    </source>
</evidence>
<keyword evidence="9" id="KW-0067">ATP-binding</keyword>
<dbReference type="GO" id="GO:0000155">
    <property type="term" value="F:phosphorelay sensor kinase activity"/>
    <property type="evidence" value="ECO:0007669"/>
    <property type="project" value="InterPro"/>
</dbReference>
<dbReference type="CDD" id="cd00075">
    <property type="entry name" value="HATPase"/>
    <property type="match status" value="1"/>
</dbReference>
<dbReference type="EMBL" id="JTDB02000001">
    <property type="protein sequence ID" value="NLP59997.1"/>
    <property type="molecule type" value="Genomic_DNA"/>
</dbReference>
<dbReference type="Proteomes" id="UP000030460">
    <property type="component" value="Unassembled WGS sequence"/>
</dbReference>
<dbReference type="PANTHER" id="PTHR45436:SF14">
    <property type="entry name" value="SENSOR PROTEIN QSEC"/>
    <property type="match status" value="1"/>
</dbReference>
<dbReference type="InterPro" id="IPR003661">
    <property type="entry name" value="HisK_dim/P_dom"/>
</dbReference>
<name>A0A8T6Z3R1_9BURK</name>
<evidence type="ECO:0000256" key="3">
    <source>
        <dbReference type="ARBA" id="ARBA00012438"/>
    </source>
</evidence>
<dbReference type="CDD" id="cd00082">
    <property type="entry name" value="HisKA"/>
    <property type="match status" value="1"/>
</dbReference>
<reference evidence="17" key="2">
    <citation type="submission" date="2020-04" db="EMBL/GenBank/DDBJ databases">
        <authorList>
            <person name="Alexandrino P."/>
            <person name="Mendonca T."/>
            <person name="Guaman L."/>
            <person name="Cherix J."/>
            <person name="Lozano-Sakalauskas G."/>
            <person name="Fujita A."/>
            <person name="Filho E.R."/>
            <person name="Long P."/>
            <person name="Padilla G."/>
            <person name="Taciro M.K."/>
            <person name="Gomez J.G."/>
            <person name="Silva L.F."/>
            <person name="Torres M."/>
        </authorList>
    </citation>
    <scope>NUCLEOTIDE SEQUENCE</scope>
    <source>
        <strain evidence="17">LMG 19450</strain>
    </source>
</reference>
<keyword evidence="10 14" id="KW-1133">Transmembrane helix</keyword>
<dbReference type="PROSITE" id="PS50109">
    <property type="entry name" value="HIS_KIN"/>
    <property type="match status" value="1"/>
</dbReference>
<feature type="domain" description="HAMP" evidence="16">
    <location>
        <begin position="179"/>
        <end position="231"/>
    </location>
</feature>
<dbReference type="GO" id="GO:0005524">
    <property type="term" value="F:ATP binding"/>
    <property type="evidence" value="ECO:0007669"/>
    <property type="project" value="UniProtKB-KW"/>
</dbReference>
<evidence type="ECO:0000256" key="9">
    <source>
        <dbReference type="ARBA" id="ARBA00022840"/>
    </source>
</evidence>
<keyword evidence="4" id="KW-0597">Phosphoprotein</keyword>
<comment type="subcellular location">
    <subcellularLocation>
        <location evidence="2">Membrane</location>
        <topology evidence="2">Multi-pass membrane protein</topology>
    </subcellularLocation>
</comment>
<dbReference type="Pfam" id="PF00512">
    <property type="entry name" value="HisKA"/>
    <property type="match status" value="1"/>
</dbReference>
<dbReference type="GO" id="GO:0005886">
    <property type="term" value="C:plasma membrane"/>
    <property type="evidence" value="ECO:0007669"/>
    <property type="project" value="TreeGrafter"/>
</dbReference>
<keyword evidence="5" id="KW-0808">Transferase</keyword>
<evidence type="ECO:0000313" key="17">
    <source>
        <dbReference type="EMBL" id="NLP59997.1"/>
    </source>
</evidence>
<evidence type="ECO:0000256" key="11">
    <source>
        <dbReference type="ARBA" id="ARBA00023012"/>
    </source>
</evidence>
<dbReference type="PROSITE" id="PS50885">
    <property type="entry name" value="HAMP"/>
    <property type="match status" value="1"/>
</dbReference>
<dbReference type="Gene3D" id="3.30.565.10">
    <property type="entry name" value="Histidine kinase-like ATPase, C-terminal domain"/>
    <property type="match status" value="1"/>
</dbReference>
<dbReference type="InterPro" id="IPR003660">
    <property type="entry name" value="HAMP_dom"/>
</dbReference>
<dbReference type="PRINTS" id="PR00344">
    <property type="entry name" value="BCTRLSENSOR"/>
</dbReference>
<proteinExistence type="predicted"/>
<dbReference type="Gene3D" id="1.10.287.130">
    <property type="match status" value="1"/>
</dbReference>
<feature type="region of interest" description="Disordered" evidence="13">
    <location>
        <begin position="53"/>
        <end position="82"/>
    </location>
</feature>
<feature type="compositionally biased region" description="Basic and acidic residues" evidence="13">
    <location>
        <begin position="58"/>
        <end position="72"/>
    </location>
</feature>
<dbReference type="InterPro" id="IPR005467">
    <property type="entry name" value="His_kinase_dom"/>
</dbReference>
<comment type="caution">
    <text evidence="17">The sequence shown here is derived from an EMBL/GenBank/DDBJ whole genome shotgun (WGS) entry which is preliminary data.</text>
</comment>
<keyword evidence="7" id="KW-0547">Nucleotide-binding</keyword>
<dbReference type="AlphaFoldDB" id="A0A8T6Z3R1"/>
<accession>A0A8T6Z3R1</accession>
<dbReference type="InterPro" id="IPR036097">
    <property type="entry name" value="HisK_dim/P_sf"/>
</dbReference>
<feature type="transmembrane region" description="Helical" evidence="14">
    <location>
        <begin position="12"/>
        <end position="35"/>
    </location>
</feature>
<dbReference type="InterPro" id="IPR003594">
    <property type="entry name" value="HATPase_dom"/>
</dbReference>
<dbReference type="SUPFAM" id="SSF47384">
    <property type="entry name" value="Homodimeric domain of signal transducing histidine kinase"/>
    <property type="match status" value="1"/>
</dbReference>
<evidence type="ECO:0000256" key="5">
    <source>
        <dbReference type="ARBA" id="ARBA00022679"/>
    </source>
</evidence>